<dbReference type="InterPro" id="IPR037135">
    <property type="entry name" value="DUF1653-like_dom_sf"/>
</dbReference>
<keyword evidence="3" id="KW-1185">Reference proteome</keyword>
<accession>E5Y8M6</accession>
<dbReference type="HOGENOM" id="CLU_2286981_0_0_7"/>
<dbReference type="InterPro" id="IPR023387">
    <property type="entry name" value="DUF1653-like_dom"/>
</dbReference>
<evidence type="ECO:0000313" key="2">
    <source>
        <dbReference type="EMBL" id="EFV43646.1"/>
    </source>
</evidence>
<proteinExistence type="predicted"/>
<dbReference type="eggNOG" id="COG4728">
    <property type="taxonomic scope" value="Bacteria"/>
</dbReference>
<reference evidence="2 3" key="2">
    <citation type="submission" date="2013-04" db="EMBL/GenBank/DDBJ databases">
        <title>The Genome Sequence of Bilophila wadsworthia 3_1_6.</title>
        <authorList>
            <consortium name="The Broad Institute Genomics Platform"/>
            <person name="Earl A."/>
            <person name="Ward D."/>
            <person name="Feldgarden M."/>
            <person name="Gevers D."/>
            <person name="Sibley C."/>
            <person name="Strauss J."/>
            <person name="Allen-Vercoe E."/>
            <person name="Walker B."/>
            <person name="Young S."/>
            <person name="Zeng Q."/>
            <person name="Gargeya S."/>
            <person name="Fitzgerald M."/>
            <person name="Haas B."/>
            <person name="Abouelleil A."/>
            <person name="Allen A.W."/>
            <person name="Alvarado L."/>
            <person name="Arachchi H.M."/>
            <person name="Berlin A.M."/>
            <person name="Chapman S.B."/>
            <person name="Gainer-Dewar J."/>
            <person name="Goldberg J."/>
            <person name="Griggs A."/>
            <person name="Gujja S."/>
            <person name="Hansen M."/>
            <person name="Howarth C."/>
            <person name="Imamovic A."/>
            <person name="Ireland A."/>
            <person name="Larimer J."/>
            <person name="McCowan C."/>
            <person name="Murphy C."/>
            <person name="Pearson M."/>
            <person name="Poon T.W."/>
            <person name="Priest M."/>
            <person name="Roberts A."/>
            <person name="Saif S."/>
            <person name="Shea T."/>
            <person name="Sisk P."/>
            <person name="Sykes S."/>
            <person name="Wortman J."/>
            <person name="Nusbaum C."/>
            <person name="Birren B."/>
        </authorList>
    </citation>
    <scope>NUCLEOTIDE SEQUENCE [LARGE SCALE GENOMIC DNA]</scope>
    <source>
        <strain evidence="2 3">3_1_6</strain>
    </source>
</reference>
<dbReference type="Pfam" id="PF07866">
    <property type="entry name" value="DUF1653"/>
    <property type="match status" value="1"/>
</dbReference>
<comment type="caution">
    <text evidence="2">The sequence shown here is derived from an EMBL/GenBank/DDBJ whole genome shotgun (WGS) entry which is preliminary data.</text>
</comment>
<dbReference type="RefSeq" id="WP_005028416.1">
    <property type="nucleotide sequence ID" value="NZ_KE150238.1"/>
</dbReference>
<evidence type="ECO:0000259" key="1">
    <source>
        <dbReference type="Pfam" id="PF07866"/>
    </source>
</evidence>
<dbReference type="OrthoDB" id="371169at2"/>
<name>E5Y8M6_BILW3</name>
<gene>
    <name evidence="2" type="ORF">HMPREF0179_02544</name>
</gene>
<dbReference type="GeneID" id="78085674"/>
<protein>
    <recommendedName>
        <fullName evidence="1">DUF1653 domain-containing protein</fullName>
    </recommendedName>
</protein>
<evidence type="ECO:0000313" key="3">
    <source>
        <dbReference type="Proteomes" id="UP000006034"/>
    </source>
</evidence>
<dbReference type="Gene3D" id="2.30.30.320">
    <property type="entry name" value="DUF1653-like domain"/>
    <property type="match status" value="1"/>
</dbReference>
<reference evidence="2 3" key="1">
    <citation type="submission" date="2010-10" db="EMBL/GenBank/DDBJ databases">
        <authorList>
            <consortium name="The Broad Institute Genome Sequencing Platform"/>
            <person name="Ward D."/>
            <person name="Earl A."/>
            <person name="Feldgarden M."/>
            <person name="Young S.K."/>
            <person name="Gargeya S."/>
            <person name="Zeng Q."/>
            <person name="Alvarado L."/>
            <person name="Berlin A."/>
            <person name="Bochicchio J."/>
            <person name="Chapman S.B."/>
            <person name="Chen Z."/>
            <person name="Freedman E."/>
            <person name="Gellesch M."/>
            <person name="Goldberg J."/>
            <person name="Griggs A."/>
            <person name="Gujja S."/>
            <person name="Heilman E."/>
            <person name="Heiman D."/>
            <person name="Howarth C."/>
            <person name="Mehta T."/>
            <person name="Neiman D."/>
            <person name="Pearson M."/>
            <person name="Roberts A."/>
            <person name="Saif S."/>
            <person name="Shea T."/>
            <person name="Shenoy N."/>
            <person name="Sisk P."/>
            <person name="Stolte C."/>
            <person name="Sykes S."/>
            <person name="White J."/>
            <person name="Yandava C."/>
            <person name="Allen-Vercoe E."/>
            <person name="Sibley C."/>
            <person name="Ambrose C.E."/>
            <person name="Strauss J."/>
            <person name="Daigneault M."/>
            <person name="Haas B."/>
            <person name="Nusbaum C."/>
            <person name="Birren B."/>
        </authorList>
    </citation>
    <scope>NUCLEOTIDE SEQUENCE [LARGE SCALE GENOMIC DNA]</scope>
    <source>
        <strain evidence="2 3">3_1_6</strain>
    </source>
</reference>
<dbReference type="AlphaFoldDB" id="E5Y8M6"/>
<dbReference type="Proteomes" id="UP000006034">
    <property type="component" value="Unassembled WGS sequence"/>
</dbReference>
<feature type="domain" description="DUF1653" evidence="1">
    <location>
        <begin position="5"/>
        <end position="65"/>
    </location>
</feature>
<dbReference type="EMBL" id="ADCP02000001">
    <property type="protein sequence ID" value="EFV43646.1"/>
    <property type="molecule type" value="Genomic_DNA"/>
</dbReference>
<organism evidence="2 3">
    <name type="scientific">Bilophila wadsworthia (strain 3_1_6)</name>
    <dbReference type="NCBI Taxonomy" id="563192"/>
    <lineage>
        <taxon>Bacteria</taxon>
        <taxon>Pseudomonadati</taxon>
        <taxon>Thermodesulfobacteriota</taxon>
        <taxon>Desulfovibrionia</taxon>
        <taxon>Desulfovibrionales</taxon>
        <taxon>Desulfovibrionaceae</taxon>
        <taxon>Bilophila</taxon>
    </lineage>
</organism>
<sequence length="88" mass="10526">MTTFFRHYKNCYYQIVGEALDTRDDTLVVVYRTLYPSEYSLFTRPKEEFFGSVRCPDGSECLRFTPVEYAELPEDARSRVVHEVEIWR</sequence>